<dbReference type="PROSITE" id="PS51755">
    <property type="entry name" value="OMPR_PHOB"/>
    <property type="match status" value="1"/>
</dbReference>
<dbReference type="SMART" id="SM00448">
    <property type="entry name" value="REC"/>
    <property type="match status" value="1"/>
</dbReference>
<keyword evidence="3" id="KW-0805">Transcription regulation</keyword>
<evidence type="ECO:0000256" key="7">
    <source>
        <dbReference type="PROSITE-ProRule" id="PRU01091"/>
    </source>
</evidence>
<keyword evidence="4 7" id="KW-0238">DNA-binding</keyword>
<keyword evidence="11" id="KW-1185">Reference proteome</keyword>
<feature type="modified residue" description="4-aspartylphosphate" evidence="6">
    <location>
        <position position="51"/>
    </location>
</feature>
<dbReference type="GO" id="GO:0005829">
    <property type="term" value="C:cytosol"/>
    <property type="evidence" value="ECO:0007669"/>
    <property type="project" value="TreeGrafter"/>
</dbReference>
<dbReference type="SMART" id="SM00862">
    <property type="entry name" value="Trans_reg_C"/>
    <property type="match status" value="1"/>
</dbReference>
<evidence type="ECO:0000256" key="6">
    <source>
        <dbReference type="PROSITE-ProRule" id="PRU00169"/>
    </source>
</evidence>
<evidence type="ECO:0000259" key="8">
    <source>
        <dbReference type="PROSITE" id="PS50110"/>
    </source>
</evidence>
<keyword evidence="5" id="KW-0804">Transcription</keyword>
<dbReference type="GO" id="GO:0000976">
    <property type="term" value="F:transcription cis-regulatory region binding"/>
    <property type="evidence" value="ECO:0007669"/>
    <property type="project" value="TreeGrafter"/>
</dbReference>
<evidence type="ECO:0000313" key="10">
    <source>
        <dbReference type="EMBL" id="AWB09199.1"/>
    </source>
</evidence>
<evidence type="ECO:0000256" key="1">
    <source>
        <dbReference type="ARBA" id="ARBA00022553"/>
    </source>
</evidence>
<gene>
    <name evidence="10" type="ORF">A6A40_30050</name>
</gene>
<dbReference type="Gene3D" id="3.40.50.2300">
    <property type="match status" value="1"/>
</dbReference>
<dbReference type="Proteomes" id="UP000077405">
    <property type="component" value="Plasmid pYZ6"/>
</dbReference>
<dbReference type="InterPro" id="IPR039420">
    <property type="entry name" value="WalR-like"/>
</dbReference>
<reference evidence="10 11" key="1">
    <citation type="submission" date="2018-04" db="EMBL/GenBank/DDBJ databases">
        <title>Complete genome sequence of the nitrogen-fixing bacterium Azospirillum humicireducens type strain SgZ-5.</title>
        <authorList>
            <person name="Yu Z."/>
        </authorList>
    </citation>
    <scope>NUCLEOTIDE SEQUENCE [LARGE SCALE GENOMIC DNA]</scope>
    <source>
        <strain evidence="10 11">SgZ-5</strain>
        <plasmid evidence="10 11">pYZ6</plasmid>
    </source>
</reference>
<dbReference type="CDD" id="cd17624">
    <property type="entry name" value="REC_OmpR_PmrA-like"/>
    <property type="match status" value="1"/>
</dbReference>
<geneLocation type="plasmid" evidence="10 11">
    <name>pYZ6</name>
</geneLocation>
<evidence type="ECO:0000256" key="3">
    <source>
        <dbReference type="ARBA" id="ARBA00023015"/>
    </source>
</evidence>
<sequence length="224" mass="25331">MRILVVEDTEDLADAIIQRLRKHGYAIDWAADGYQAEELLAGEDYQLVILDLMLPGPDGQTLLRQLRRKGDQTPVLVVTARSRVDTKVDALDLGADDYVVKPFDFRELEARCRALLRRHHGIATSEQVFGNLVFDTATKKVTIETQAVDLSAREFRLLELFLSNLNRVMAKDTLIDRLCSLDQPVAPNAIELYVSRLRRKLERASVVIRTVHGQGYVAEQHVVP</sequence>
<keyword evidence="1 6" id="KW-0597">Phosphoprotein</keyword>
<protein>
    <submittedName>
        <fullName evidence="10">DNA-binding response regulator</fullName>
    </submittedName>
</protein>
<feature type="DNA-binding region" description="OmpR/PhoB-type" evidence="7">
    <location>
        <begin position="124"/>
        <end position="220"/>
    </location>
</feature>
<dbReference type="Gene3D" id="6.10.250.690">
    <property type="match status" value="1"/>
</dbReference>
<evidence type="ECO:0000256" key="2">
    <source>
        <dbReference type="ARBA" id="ARBA00023012"/>
    </source>
</evidence>
<dbReference type="OrthoDB" id="9802426at2"/>
<dbReference type="InterPro" id="IPR036388">
    <property type="entry name" value="WH-like_DNA-bd_sf"/>
</dbReference>
<feature type="domain" description="Response regulatory" evidence="8">
    <location>
        <begin position="2"/>
        <end position="116"/>
    </location>
</feature>
<dbReference type="CDD" id="cd00383">
    <property type="entry name" value="trans_reg_C"/>
    <property type="match status" value="1"/>
</dbReference>
<dbReference type="RefSeq" id="WP_108549440.1">
    <property type="nucleotide sequence ID" value="NZ_CP028907.1"/>
</dbReference>
<dbReference type="InterPro" id="IPR001867">
    <property type="entry name" value="OmpR/PhoB-type_DNA-bd"/>
</dbReference>
<dbReference type="Pfam" id="PF00072">
    <property type="entry name" value="Response_reg"/>
    <property type="match status" value="1"/>
</dbReference>
<evidence type="ECO:0000256" key="4">
    <source>
        <dbReference type="ARBA" id="ARBA00023125"/>
    </source>
</evidence>
<accession>A0A2R4VXQ2</accession>
<organism evidence="10 11">
    <name type="scientific">Azospirillum humicireducens</name>
    <dbReference type="NCBI Taxonomy" id="1226968"/>
    <lineage>
        <taxon>Bacteria</taxon>
        <taxon>Pseudomonadati</taxon>
        <taxon>Pseudomonadota</taxon>
        <taxon>Alphaproteobacteria</taxon>
        <taxon>Rhodospirillales</taxon>
        <taxon>Azospirillaceae</taxon>
        <taxon>Azospirillum</taxon>
    </lineage>
</organism>
<evidence type="ECO:0000259" key="9">
    <source>
        <dbReference type="PROSITE" id="PS51755"/>
    </source>
</evidence>
<dbReference type="PANTHER" id="PTHR48111">
    <property type="entry name" value="REGULATOR OF RPOS"/>
    <property type="match status" value="1"/>
</dbReference>
<dbReference type="InterPro" id="IPR011006">
    <property type="entry name" value="CheY-like_superfamily"/>
</dbReference>
<dbReference type="PANTHER" id="PTHR48111:SF67">
    <property type="entry name" value="TRANSCRIPTIONAL REGULATORY PROTEIN TCTD"/>
    <property type="match status" value="1"/>
</dbReference>
<dbReference type="PROSITE" id="PS50110">
    <property type="entry name" value="RESPONSE_REGULATORY"/>
    <property type="match status" value="1"/>
</dbReference>
<name>A0A2R4VXQ2_9PROT</name>
<dbReference type="FunFam" id="3.40.50.2300:FF:000002">
    <property type="entry name" value="DNA-binding response regulator PhoP"/>
    <property type="match status" value="1"/>
</dbReference>
<dbReference type="AlphaFoldDB" id="A0A2R4VXQ2"/>
<dbReference type="Gene3D" id="1.10.10.10">
    <property type="entry name" value="Winged helix-like DNA-binding domain superfamily/Winged helix DNA-binding domain"/>
    <property type="match status" value="1"/>
</dbReference>
<keyword evidence="10" id="KW-0614">Plasmid</keyword>
<dbReference type="SUPFAM" id="SSF52172">
    <property type="entry name" value="CheY-like"/>
    <property type="match status" value="1"/>
</dbReference>
<dbReference type="GO" id="GO:0006355">
    <property type="term" value="P:regulation of DNA-templated transcription"/>
    <property type="evidence" value="ECO:0007669"/>
    <property type="project" value="InterPro"/>
</dbReference>
<dbReference type="Pfam" id="PF00486">
    <property type="entry name" value="Trans_reg_C"/>
    <property type="match status" value="1"/>
</dbReference>
<keyword evidence="2" id="KW-0902">Two-component regulatory system</keyword>
<dbReference type="GO" id="GO:0000156">
    <property type="term" value="F:phosphorelay response regulator activity"/>
    <property type="evidence" value="ECO:0007669"/>
    <property type="project" value="TreeGrafter"/>
</dbReference>
<feature type="domain" description="OmpR/PhoB-type" evidence="9">
    <location>
        <begin position="124"/>
        <end position="220"/>
    </location>
</feature>
<proteinExistence type="predicted"/>
<evidence type="ECO:0000256" key="5">
    <source>
        <dbReference type="ARBA" id="ARBA00023163"/>
    </source>
</evidence>
<evidence type="ECO:0000313" key="11">
    <source>
        <dbReference type="Proteomes" id="UP000077405"/>
    </source>
</evidence>
<dbReference type="InterPro" id="IPR001789">
    <property type="entry name" value="Sig_transdc_resp-reg_receiver"/>
</dbReference>
<dbReference type="GO" id="GO:0032993">
    <property type="term" value="C:protein-DNA complex"/>
    <property type="evidence" value="ECO:0007669"/>
    <property type="project" value="TreeGrafter"/>
</dbReference>
<dbReference type="KEGG" id="ahu:A6A40_30050"/>
<dbReference type="EMBL" id="CP028907">
    <property type="protein sequence ID" value="AWB09199.1"/>
    <property type="molecule type" value="Genomic_DNA"/>
</dbReference>